<dbReference type="InterPro" id="IPR001683">
    <property type="entry name" value="PX_dom"/>
</dbReference>
<evidence type="ECO:0000313" key="8">
    <source>
        <dbReference type="EMBL" id="ORX36019.1"/>
    </source>
</evidence>
<evidence type="ECO:0000256" key="2">
    <source>
        <dbReference type="SAM" id="Coils"/>
    </source>
</evidence>
<protein>
    <submittedName>
        <fullName evidence="8">PXA domain-domain-containing protein</fullName>
    </submittedName>
</protein>
<organism evidence="8 9">
    <name type="scientific">Kockovaella imperatae</name>
    <dbReference type="NCBI Taxonomy" id="4999"/>
    <lineage>
        <taxon>Eukaryota</taxon>
        <taxon>Fungi</taxon>
        <taxon>Dikarya</taxon>
        <taxon>Basidiomycota</taxon>
        <taxon>Agaricomycotina</taxon>
        <taxon>Tremellomycetes</taxon>
        <taxon>Tremellales</taxon>
        <taxon>Cuniculitremaceae</taxon>
        <taxon>Kockovaella</taxon>
    </lineage>
</organism>
<proteinExistence type="inferred from homology"/>
<dbReference type="Pfam" id="PF02194">
    <property type="entry name" value="PXA"/>
    <property type="match status" value="1"/>
</dbReference>
<evidence type="ECO:0000259" key="5">
    <source>
        <dbReference type="PROSITE" id="PS50132"/>
    </source>
</evidence>
<keyword evidence="4" id="KW-1133">Transmembrane helix</keyword>
<feature type="transmembrane region" description="Helical" evidence="4">
    <location>
        <begin position="6"/>
        <end position="23"/>
    </location>
</feature>
<dbReference type="PROSITE" id="PS51207">
    <property type="entry name" value="PXA"/>
    <property type="match status" value="1"/>
</dbReference>
<dbReference type="PROSITE" id="PS50132">
    <property type="entry name" value="RGS"/>
    <property type="match status" value="1"/>
</dbReference>
<dbReference type="PROSITE" id="PS50195">
    <property type="entry name" value="PX"/>
    <property type="match status" value="1"/>
</dbReference>
<dbReference type="GeneID" id="33555294"/>
<dbReference type="SUPFAM" id="SSF48097">
    <property type="entry name" value="Regulator of G-protein signaling, RGS"/>
    <property type="match status" value="1"/>
</dbReference>
<dbReference type="OrthoDB" id="120967at2759"/>
<keyword evidence="4" id="KW-0812">Transmembrane</keyword>
<dbReference type="InterPro" id="IPR016137">
    <property type="entry name" value="RGS"/>
</dbReference>
<feature type="region of interest" description="Disordered" evidence="3">
    <location>
        <begin position="674"/>
        <end position="718"/>
    </location>
</feature>
<evidence type="ECO:0000259" key="6">
    <source>
        <dbReference type="PROSITE" id="PS50195"/>
    </source>
</evidence>
<accession>A0A1Y1UDF9</accession>
<dbReference type="Pfam" id="PF08628">
    <property type="entry name" value="Nexin_C"/>
    <property type="match status" value="1"/>
</dbReference>
<dbReference type="PANTHER" id="PTHR22775">
    <property type="entry name" value="SORTING NEXIN"/>
    <property type="match status" value="1"/>
</dbReference>
<dbReference type="RefSeq" id="XP_021870148.1">
    <property type="nucleotide sequence ID" value="XM_022013486.1"/>
</dbReference>
<feature type="compositionally biased region" description="Acidic residues" evidence="3">
    <location>
        <begin position="703"/>
        <end position="718"/>
    </location>
</feature>
<dbReference type="GO" id="GO:0035091">
    <property type="term" value="F:phosphatidylinositol binding"/>
    <property type="evidence" value="ECO:0007669"/>
    <property type="project" value="InterPro"/>
</dbReference>
<dbReference type="FunCoup" id="A0A1Y1UDF9">
    <property type="interactions" value="363"/>
</dbReference>
<dbReference type="SUPFAM" id="SSF64268">
    <property type="entry name" value="PX domain"/>
    <property type="match status" value="1"/>
</dbReference>
<feature type="compositionally biased region" description="Low complexity" evidence="3">
    <location>
        <begin position="577"/>
        <end position="587"/>
    </location>
</feature>
<dbReference type="AlphaFoldDB" id="A0A1Y1UDF9"/>
<dbReference type="InParanoid" id="A0A1Y1UDF9"/>
<dbReference type="Pfam" id="PF00615">
    <property type="entry name" value="RGS"/>
    <property type="match status" value="1"/>
</dbReference>
<feature type="domain" description="RGS" evidence="5">
    <location>
        <begin position="393"/>
        <end position="512"/>
    </location>
</feature>
<sequence>MLGISARATVTSVTALCLAFLLPRLGLLNTFLLAPLWISAGLAVFVAYAIATVDARHREPYIIRPLGFTTPSAWSALLIRRSWESPAPPTLSSESGFDAQVDSFMRLVKLHFIAPWYTRISPDQAFPDQVDILVRHMVEELGKRAQIVDWPSFIVSRILPILTEHLRHYRSVEHLASTSTTPMPLALPKKPHPALANTAHTFWGSSSSIEAHLRDKLERVVNGTLQDGSTVVSTMVREVLLGTIMTPVFDLLSDSDFWNRQIDDRAGKYLHEQKQVNKFLSALASLPPASPRGSGSITATSSTRQFEAFLRSIPKVRTLGEARHLRVDIEREQRAAKSALDEAIESNDELRSKIAKKYLKRLERARLEVDNRITALSGSVPTPAPAAQARPITLYSVLADPATLAPWLEFMERRKRARLVQFWLTVEGFKNPLEDASQLQAQTVRDDLLFLEQYADAMSETHLDVIRRATDTPESLAAARQAMLAAQKEVYEAMEENDWPQFRKTELFLKASTEIAKSQQAVIPPKDTSTPDSQIRPVPRLKAIRQQGSFTPVPQASTQVSTVLPTFERAADSRISISRSMSSDASRTPSLPVTPPAPRRTSQLDFLISPEEGSRARLFEEDAMEDFVQVERMEAIQAALNEIIASDNVATGRAPESMSSSLVLPKARVSPKLSSKSVEDLRSAQLIDPPRRTSHDRRHLFDDIPDEEAEDTVDDPDIGYDSPRPAAPGDLQLSVEIARLQDKITELVKQEHLLENLIRQAELVGNQHELKILQRSLSSIRREQRTTVFQKAQFEQQEEENRLVPGRTLVHIPSSVVTLDQGKQVVRYSIEVKQIDDKGGVVTGWMVARRYNEFWELDKDLRDTSLPVSAEIPPKRLVPNMSSSFIDTRRVSLERYLQSLVSQSAICESKVLQNFLSRDTVPLSEIATPQLEPQNIVRSLYRTMATSLDEAILGPSMLDVMYTSLNRQLSDIGAMMGGEELSMGALFPVLKQGWTTPSQVLESGPGSFTAPICDLFIEVFDLKGSNWLRRQAIVVLLQQFFGGTIERRCRDAYINGTSASSMERVVAMLQETIFPDGQRRVPAAARTAREKNESRNNAGQKLAMLIPDVAANMIGRGNARRAARRVFGALQDQRLNQQLFLCIFDEVSRFHSLSNV</sequence>
<dbReference type="InterPro" id="IPR036305">
    <property type="entry name" value="RGS_sf"/>
</dbReference>
<dbReference type="Proteomes" id="UP000193218">
    <property type="component" value="Unassembled WGS sequence"/>
</dbReference>
<dbReference type="Pfam" id="PF00787">
    <property type="entry name" value="PX"/>
    <property type="match status" value="1"/>
</dbReference>
<evidence type="ECO:0000256" key="4">
    <source>
        <dbReference type="SAM" id="Phobius"/>
    </source>
</evidence>
<dbReference type="InterPro" id="IPR003114">
    <property type="entry name" value="Phox_assoc"/>
</dbReference>
<feature type="domain" description="PXA" evidence="7">
    <location>
        <begin position="94"/>
        <end position="266"/>
    </location>
</feature>
<dbReference type="EMBL" id="NBSH01000009">
    <property type="protein sequence ID" value="ORX36019.1"/>
    <property type="molecule type" value="Genomic_DNA"/>
</dbReference>
<dbReference type="Gene3D" id="3.30.1520.10">
    <property type="entry name" value="Phox-like domain"/>
    <property type="match status" value="1"/>
</dbReference>
<keyword evidence="2" id="KW-0175">Coiled coil</keyword>
<dbReference type="InterPro" id="IPR036871">
    <property type="entry name" value="PX_dom_sf"/>
</dbReference>
<dbReference type="Gene3D" id="1.10.167.10">
    <property type="entry name" value="Regulator of G-protein Signalling 4, domain 2"/>
    <property type="match status" value="1"/>
</dbReference>
<dbReference type="SMART" id="SM00312">
    <property type="entry name" value="PX"/>
    <property type="match status" value="1"/>
</dbReference>
<keyword evidence="4" id="KW-0472">Membrane</keyword>
<feature type="region of interest" description="Disordered" evidence="3">
    <location>
        <begin position="577"/>
        <end position="601"/>
    </location>
</feature>
<comment type="caution">
    <text evidence="8">The sequence shown here is derived from an EMBL/GenBank/DDBJ whole genome shotgun (WGS) entry which is preliminary data.</text>
</comment>
<evidence type="ECO:0000256" key="1">
    <source>
        <dbReference type="ARBA" id="ARBA00010883"/>
    </source>
</evidence>
<comment type="similarity">
    <text evidence="1">Belongs to the sorting nexin family.</text>
</comment>
<reference evidence="8 9" key="1">
    <citation type="submission" date="2017-03" db="EMBL/GenBank/DDBJ databases">
        <title>Widespread Adenine N6-methylation of Active Genes in Fungi.</title>
        <authorList>
            <consortium name="DOE Joint Genome Institute"/>
            <person name="Mondo S.J."/>
            <person name="Dannebaum R.O."/>
            <person name="Kuo R.C."/>
            <person name="Louie K.B."/>
            <person name="Bewick A.J."/>
            <person name="Labutti K."/>
            <person name="Haridas S."/>
            <person name="Kuo A."/>
            <person name="Salamov A."/>
            <person name="Ahrendt S.R."/>
            <person name="Lau R."/>
            <person name="Bowen B.P."/>
            <person name="Lipzen A."/>
            <person name="Sullivan W."/>
            <person name="Andreopoulos W.B."/>
            <person name="Clum A."/>
            <person name="Lindquist E."/>
            <person name="Daum C."/>
            <person name="Northen T.R."/>
            <person name="Ramamoorthy G."/>
            <person name="Schmitz R.J."/>
            <person name="Gryganskyi A."/>
            <person name="Culley D."/>
            <person name="Magnuson J."/>
            <person name="James T.Y."/>
            <person name="O'Malley M.A."/>
            <person name="Stajich J.E."/>
            <person name="Spatafora J.W."/>
            <person name="Visel A."/>
            <person name="Grigoriev I.V."/>
        </authorList>
    </citation>
    <scope>NUCLEOTIDE SEQUENCE [LARGE SCALE GENOMIC DNA]</scope>
    <source>
        <strain evidence="8 9">NRRL Y-17943</strain>
    </source>
</reference>
<dbReference type="PANTHER" id="PTHR22775:SF3">
    <property type="entry name" value="SORTING NEXIN-13"/>
    <property type="match status" value="1"/>
</dbReference>
<feature type="transmembrane region" description="Helical" evidence="4">
    <location>
        <begin position="30"/>
        <end position="51"/>
    </location>
</feature>
<dbReference type="InterPro" id="IPR044926">
    <property type="entry name" value="RGS_subdomain_2"/>
</dbReference>
<dbReference type="SMART" id="SM00313">
    <property type="entry name" value="PXA"/>
    <property type="match status" value="1"/>
</dbReference>
<dbReference type="SMART" id="SM00315">
    <property type="entry name" value="RGS"/>
    <property type="match status" value="1"/>
</dbReference>
<name>A0A1Y1UDF9_9TREE</name>
<keyword evidence="9" id="KW-1185">Reference proteome</keyword>
<evidence type="ECO:0000256" key="3">
    <source>
        <dbReference type="SAM" id="MobiDB-lite"/>
    </source>
</evidence>
<feature type="coiled-coil region" evidence="2">
    <location>
        <begin position="322"/>
        <end position="353"/>
    </location>
</feature>
<evidence type="ECO:0000259" key="7">
    <source>
        <dbReference type="PROSITE" id="PS51207"/>
    </source>
</evidence>
<feature type="domain" description="PX" evidence="6">
    <location>
        <begin position="806"/>
        <end position="923"/>
    </location>
</feature>
<evidence type="ECO:0000313" key="9">
    <source>
        <dbReference type="Proteomes" id="UP000193218"/>
    </source>
</evidence>
<gene>
    <name evidence="8" type="ORF">BD324DRAFT_581199</name>
</gene>
<dbReference type="STRING" id="4999.A0A1Y1UDF9"/>
<dbReference type="InterPro" id="IPR013937">
    <property type="entry name" value="Sorting_nexin_C"/>
</dbReference>